<dbReference type="Gene3D" id="2.60.120.480">
    <property type="entry name" value="Ureidoglycolate hydrolase"/>
    <property type="match status" value="1"/>
</dbReference>
<name>A0A1H8CWK0_9FIRM</name>
<reference evidence="6 7" key="1">
    <citation type="submission" date="2016-10" db="EMBL/GenBank/DDBJ databases">
        <authorList>
            <person name="de Groot N.N."/>
        </authorList>
    </citation>
    <scope>NUCLEOTIDE SEQUENCE [LARGE SCALE GENOMIC DNA]</scope>
    <source>
        <strain evidence="6 7">CGMCC 1.5070</strain>
    </source>
</reference>
<accession>A0A1H8CWK0</accession>
<dbReference type="InterPro" id="IPR014023">
    <property type="entry name" value="Mononeg_RNA_pol_cat"/>
</dbReference>
<dbReference type="EMBL" id="FOCG01000002">
    <property type="protein sequence ID" value="SEM99370.1"/>
    <property type="molecule type" value="Genomic_DNA"/>
</dbReference>
<dbReference type="InterPro" id="IPR024060">
    <property type="entry name" value="Ureidoglycolate_lyase_dom_sf"/>
</dbReference>
<dbReference type="GO" id="GO:0005524">
    <property type="term" value="F:ATP binding"/>
    <property type="evidence" value="ECO:0007669"/>
    <property type="project" value="InterPro"/>
</dbReference>
<keyword evidence="2" id="KW-0659">Purine metabolism</keyword>
<dbReference type="GO" id="GO:0004482">
    <property type="term" value="F:mRNA 5'-cap (guanine-N7-)-methyltransferase activity"/>
    <property type="evidence" value="ECO:0007669"/>
    <property type="project" value="InterPro"/>
</dbReference>
<dbReference type="RefSeq" id="WP_092755415.1">
    <property type="nucleotide sequence ID" value="NZ_FOCG01000002.1"/>
</dbReference>
<organism evidence="6 7">
    <name type="scientific">Hydrogenoanaerobacterium saccharovorans</name>
    <dbReference type="NCBI Taxonomy" id="474960"/>
    <lineage>
        <taxon>Bacteria</taxon>
        <taxon>Bacillati</taxon>
        <taxon>Bacillota</taxon>
        <taxon>Clostridia</taxon>
        <taxon>Eubacteriales</taxon>
        <taxon>Oscillospiraceae</taxon>
        <taxon>Hydrogenoanaerobacterium</taxon>
    </lineage>
</organism>
<dbReference type="GO" id="GO:0006144">
    <property type="term" value="P:purine nucleobase metabolic process"/>
    <property type="evidence" value="ECO:0007669"/>
    <property type="project" value="UniProtKB-KW"/>
</dbReference>
<dbReference type="GO" id="GO:0004848">
    <property type="term" value="F:ureidoglycolate hydrolase activity"/>
    <property type="evidence" value="ECO:0007669"/>
    <property type="project" value="InterPro"/>
</dbReference>
<evidence type="ECO:0000256" key="3">
    <source>
        <dbReference type="ARBA" id="ARBA00023239"/>
    </source>
</evidence>
<evidence type="ECO:0000259" key="5">
    <source>
        <dbReference type="PROSITE" id="PS50526"/>
    </source>
</evidence>
<dbReference type="SUPFAM" id="SSF51182">
    <property type="entry name" value="RmlC-like cupins"/>
    <property type="match status" value="1"/>
</dbReference>
<dbReference type="GO" id="GO:0050385">
    <property type="term" value="F:ureidoglycolate lyase activity"/>
    <property type="evidence" value="ECO:0007669"/>
    <property type="project" value="UniProtKB-EC"/>
</dbReference>
<protein>
    <submittedName>
        <fullName evidence="6">Ureidoglycolate hydrolase (Allantoin degradation)</fullName>
    </submittedName>
</protein>
<dbReference type="InterPro" id="IPR007247">
    <property type="entry name" value="Ureidogly_lyase"/>
</dbReference>
<comment type="catalytic activity">
    <reaction evidence="4">
        <text>(S)-ureidoglycolate = urea + glyoxylate</text>
        <dbReference type="Rhea" id="RHEA:11304"/>
        <dbReference type="ChEBI" id="CHEBI:16199"/>
        <dbReference type="ChEBI" id="CHEBI:36655"/>
        <dbReference type="ChEBI" id="CHEBI:57296"/>
        <dbReference type="EC" id="4.3.2.3"/>
    </reaction>
</comment>
<evidence type="ECO:0000256" key="1">
    <source>
        <dbReference type="ARBA" id="ARBA00011738"/>
    </source>
</evidence>
<dbReference type="OrthoDB" id="2043131at2"/>
<dbReference type="PROSITE" id="PS50526">
    <property type="entry name" value="RDRP_SSRNA_NEG_NONSEG"/>
    <property type="match status" value="1"/>
</dbReference>
<dbReference type="Proteomes" id="UP000199158">
    <property type="component" value="Unassembled WGS sequence"/>
</dbReference>
<dbReference type="GO" id="GO:0000256">
    <property type="term" value="P:allantoin catabolic process"/>
    <property type="evidence" value="ECO:0007669"/>
    <property type="project" value="InterPro"/>
</dbReference>
<dbReference type="AlphaFoldDB" id="A0A1H8CWK0"/>
<keyword evidence="3" id="KW-0456">Lyase</keyword>
<evidence type="ECO:0000313" key="7">
    <source>
        <dbReference type="Proteomes" id="UP000199158"/>
    </source>
</evidence>
<evidence type="ECO:0000256" key="4">
    <source>
        <dbReference type="ARBA" id="ARBA00047684"/>
    </source>
</evidence>
<keyword evidence="6" id="KW-0378">Hydrolase</keyword>
<sequence>MKIIETITAESFAPYGKVLQFSGEKPDTCFEIIVTEEKSPWRLAMFRVKNTECLRLECHPTSLESFEPVRGTGILLAAAPETPHDYHAFLLDCPVCLHKGVWHNMVTLSAETIVKIAENLEVNSEFFELPSPIAAAVILKEEDK</sequence>
<evidence type="ECO:0000313" key="6">
    <source>
        <dbReference type="EMBL" id="SEM99370.1"/>
    </source>
</evidence>
<dbReference type="Pfam" id="PF04115">
    <property type="entry name" value="Ureidogly_lyase"/>
    <property type="match status" value="1"/>
</dbReference>
<evidence type="ECO:0000256" key="2">
    <source>
        <dbReference type="ARBA" id="ARBA00022631"/>
    </source>
</evidence>
<feature type="domain" description="RdRp catalytic" evidence="5">
    <location>
        <begin position="1"/>
        <end position="23"/>
    </location>
</feature>
<dbReference type="GO" id="GO:0003968">
    <property type="term" value="F:RNA-directed RNA polymerase activity"/>
    <property type="evidence" value="ECO:0007669"/>
    <property type="project" value="InterPro"/>
</dbReference>
<dbReference type="STRING" id="474960.SAMN05216180_2373"/>
<keyword evidence="7" id="KW-1185">Reference proteome</keyword>
<proteinExistence type="predicted"/>
<dbReference type="InterPro" id="IPR011051">
    <property type="entry name" value="RmlC_Cupin_sf"/>
</dbReference>
<comment type="subunit">
    <text evidence="1">Homodimer.</text>
</comment>
<gene>
    <name evidence="6" type="ORF">SAMN05216180_2373</name>
</gene>